<feature type="region of interest" description="Disordered" evidence="1">
    <location>
        <begin position="140"/>
        <end position="172"/>
    </location>
</feature>
<evidence type="ECO:0000313" key="3">
    <source>
        <dbReference type="Proteomes" id="UP000054549"/>
    </source>
</evidence>
<name>A0A0C2WM58_AMAMK</name>
<dbReference type="Proteomes" id="UP000054549">
    <property type="component" value="Unassembled WGS sequence"/>
</dbReference>
<accession>A0A0C2WM58</accession>
<dbReference type="InParanoid" id="A0A0C2WM58"/>
<gene>
    <name evidence="2" type="ORF">M378DRAFT_361150</name>
</gene>
<reference evidence="2 3" key="1">
    <citation type="submission" date="2014-04" db="EMBL/GenBank/DDBJ databases">
        <title>Evolutionary Origins and Diversification of the Mycorrhizal Mutualists.</title>
        <authorList>
            <consortium name="DOE Joint Genome Institute"/>
            <consortium name="Mycorrhizal Genomics Consortium"/>
            <person name="Kohler A."/>
            <person name="Kuo A."/>
            <person name="Nagy L.G."/>
            <person name="Floudas D."/>
            <person name="Copeland A."/>
            <person name="Barry K.W."/>
            <person name="Cichocki N."/>
            <person name="Veneault-Fourrey C."/>
            <person name="LaButti K."/>
            <person name="Lindquist E.A."/>
            <person name="Lipzen A."/>
            <person name="Lundell T."/>
            <person name="Morin E."/>
            <person name="Murat C."/>
            <person name="Riley R."/>
            <person name="Ohm R."/>
            <person name="Sun H."/>
            <person name="Tunlid A."/>
            <person name="Henrissat B."/>
            <person name="Grigoriev I.V."/>
            <person name="Hibbett D.S."/>
            <person name="Martin F."/>
        </authorList>
    </citation>
    <scope>NUCLEOTIDE SEQUENCE [LARGE SCALE GENOMIC DNA]</scope>
    <source>
        <strain evidence="2 3">Koide BX008</strain>
    </source>
</reference>
<protein>
    <submittedName>
        <fullName evidence="2">Uncharacterized protein</fullName>
    </submittedName>
</protein>
<dbReference type="AlphaFoldDB" id="A0A0C2WM58"/>
<evidence type="ECO:0000313" key="2">
    <source>
        <dbReference type="EMBL" id="KIL57806.1"/>
    </source>
</evidence>
<dbReference type="HOGENOM" id="CLU_1554850_0_0_1"/>
<dbReference type="EMBL" id="KN818357">
    <property type="protein sequence ID" value="KIL57806.1"/>
    <property type="molecule type" value="Genomic_DNA"/>
</dbReference>
<organism evidence="2 3">
    <name type="scientific">Amanita muscaria (strain Koide BX008)</name>
    <dbReference type="NCBI Taxonomy" id="946122"/>
    <lineage>
        <taxon>Eukaryota</taxon>
        <taxon>Fungi</taxon>
        <taxon>Dikarya</taxon>
        <taxon>Basidiomycota</taxon>
        <taxon>Agaricomycotina</taxon>
        <taxon>Agaricomycetes</taxon>
        <taxon>Agaricomycetidae</taxon>
        <taxon>Agaricales</taxon>
        <taxon>Pluteineae</taxon>
        <taxon>Amanitaceae</taxon>
        <taxon>Amanita</taxon>
    </lineage>
</organism>
<keyword evidence="3" id="KW-1185">Reference proteome</keyword>
<evidence type="ECO:0000256" key="1">
    <source>
        <dbReference type="SAM" id="MobiDB-lite"/>
    </source>
</evidence>
<proteinExistence type="predicted"/>
<sequence length="172" mass="20312">MQCDVAPDHKYLRTIIGYFFLKNQKISDNNGYKRRWKRSTIPQSWSLTHRISLCYKKCVSRSYVCSLLCLLWLLQGHFILRLHHLHLHPRLQIHPRPRLRDHFHLRLQILVHRVLFGWVQSFQIAEGSLKNAYTKGRFDHAPKPHPYRGGHGGLHRSGATRRRRQGARGGLD</sequence>